<dbReference type="InterPro" id="IPR022742">
    <property type="entry name" value="Hydrolase_4"/>
</dbReference>
<dbReference type="PANTHER" id="PTHR43194:SF2">
    <property type="entry name" value="PEROXISOMAL MEMBRANE PROTEIN LPX1"/>
    <property type="match status" value="1"/>
</dbReference>
<dbReference type="GO" id="GO:0016787">
    <property type="term" value="F:hydrolase activity"/>
    <property type="evidence" value="ECO:0007669"/>
    <property type="project" value="UniProtKB-KW"/>
</dbReference>
<keyword evidence="2" id="KW-0378">Hydrolase</keyword>
<dbReference type="EMBL" id="CP053073">
    <property type="protein sequence ID" value="QJR15786.1"/>
    <property type="molecule type" value="Genomic_DNA"/>
</dbReference>
<dbReference type="KEGG" id="upl:DSM104440_02612"/>
<gene>
    <name evidence="2" type="primary">rutD_2</name>
    <name evidence="2" type="ORF">DSM104440_02612</name>
</gene>
<accession>A0A6M4H842</accession>
<evidence type="ECO:0000259" key="1">
    <source>
        <dbReference type="Pfam" id="PF12146"/>
    </source>
</evidence>
<name>A0A6M4H842_9PROT</name>
<protein>
    <submittedName>
        <fullName evidence="2">Aminoacrylate hydrolase RutD</fullName>
        <ecNumber evidence="2">3.5.1.-</ecNumber>
    </submittedName>
</protein>
<dbReference type="InterPro" id="IPR050228">
    <property type="entry name" value="Carboxylesterase_BioH"/>
</dbReference>
<evidence type="ECO:0000313" key="2">
    <source>
        <dbReference type="EMBL" id="QJR15786.1"/>
    </source>
</evidence>
<proteinExistence type="predicted"/>
<dbReference type="AlphaFoldDB" id="A0A6M4H842"/>
<dbReference type="EC" id="3.5.1.-" evidence="2"/>
<keyword evidence="3" id="KW-1185">Reference proteome</keyword>
<feature type="domain" description="Serine aminopeptidase S33" evidence="1">
    <location>
        <begin position="86"/>
        <end position="201"/>
    </location>
</feature>
<evidence type="ECO:0000313" key="3">
    <source>
        <dbReference type="Proteomes" id="UP000503096"/>
    </source>
</evidence>
<dbReference type="Pfam" id="PF12146">
    <property type="entry name" value="Hydrolase_4"/>
    <property type="match status" value="1"/>
</dbReference>
<dbReference type="InterPro" id="IPR029058">
    <property type="entry name" value="AB_hydrolase_fold"/>
</dbReference>
<sequence>MHARLTLPNSTNVRNAMSLAFTRLQVSVASALAPSRAVVKAQRLFLTPPRHEHTAREREVLATGQGFTVTSTFARLAAWRFGAADRPAVVVSHGWGGRGAQFRQFVPKLVEAGYQVIAFDHAAHGYSEGDEASLVHFIRDLEAVVADLDAKGVAVAGIVGHSLGAAAIGAWLKRSGRANLRVVLIAPPSSVERYSGYFARFVGLPERLRREMQQRVEGRFGMAWRDFELPGSVEGIAAPALVIHDGGDREVAFSSGLAIARAWKDARLVRTEGLGHRAILRDPDVVRDTIDFLRDEVRFATPPGSGEKSEFSVPAPLI</sequence>
<dbReference type="PANTHER" id="PTHR43194">
    <property type="entry name" value="HYDROLASE ALPHA/BETA FOLD FAMILY"/>
    <property type="match status" value="1"/>
</dbReference>
<reference evidence="2 3" key="1">
    <citation type="submission" date="2020-04" db="EMBL/GenBank/DDBJ databases">
        <title>Usitatibacter rugosus gen. nov., sp. nov. and Usitatibacter palustris sp. nov., novel members of Usitatibacteraceae fam. nov. within the order Nitrosomonadales isolated from soil.</title>
        <authorList>
            <person name="Huber K.J."/>
            <person name="Neumann-Schaal M."/>
            <person name="Geppert A."/>
            <person name="Luckner M."/>
            <person name="Wanner G."/>
            <person name="Overmann J."/>
        </authorList>
    </citation>
    <scope>NUCLEOTIDE SEQUENCE [LARGE SCALE GENOMIC DNA]</scope>
    <source>
        <strain evidence="2 3">Swamp67</strain>
    </source>
</reference>
<dbReference type="Proteomes" id="UP000503096">
    <property type="component" value="Chromosome"/>
</dbReference>
<dbReference type="Gene3D" id="3.40.50.1820">
    <property type="entry name" value="alpha/beta hydrolase"/>
    <property type="match status" value="1"/>
</dbReference>
<dbReference type="InParanoid" id="A0A6M4H842"/>
<organism evidence="2 3">
    <name type="scientific">Usitatibacter palustris</name>
    <dbReference type="NCBI Taxonomy" id="2732487"/>
    <lineage>
        <taxon>Bacteria</taxon>
        <taxon>Pseudomonadati</taxon>
        <taxon>Pseudomonadota</taxon>
        <taxon>Betaproteobacteria</taxon>
        <taxon>Nitrosomonadales</taxon>
        <taxon>Usitatibacteraceae</taxon>
        <taxon>Usitatibacter</taxon>
    </lineage>
</organism>
<dbReference type="SUPFAM" id="SSF53474">
    <property type="entry name" value="alpha/beta-Hydrolases"/>
    <property type="match status" value="1"/>
</dbReference>